<accession>A0A4R2PSD9</accession>
<dbReference type="InterPro" id="IPR036162">
    <property type="entry name" value="Resolvase-like_N_sf"/>
</dbReference>
<reference evidence="5 6" key="1">
    <citation type="submission" date="2019-03" db="EMBL/GenBank/DDBJ databases">
        <title>Genomic Encyclopedia of Type Strains, Phase IV (KMG-IV): sequencing the most valuable type-strain genomes for metagenomic binning, comparative biology and taxonomic classification.</title>
        <authorList>
            <person name="Goeker M."/>
        </authorList>
    </citation>
    <scope>NUCLEOTIDE SEQUENCE [LARGE SCALE GENOMIC DNA]</scope>
    <source>
        <strain evidence="5 6">DSM 18063</strain>
    </source>
</reference>
<dbReference type="Gene3D" id="3.90.1750.20">
    <property type="entry name" value="Putative Large Serine Recombinase, Chain B, Domain 2"/>
    <property type="match status" value="1"/>
</dbReference>
<dbReference type="OrthoDB" id="7277848at2"/>
<evidence type="ECO:0000256" key="2">
    <source>
        <dbReference type="SAM" id="MobiDB-lite"/>
    </source>
</evidence>
<dbReference type="GO" id="GO:0003677">
    <property type="term" value="F:DNA binding"/>
    <property type="evidence" value="ECO:0007669"/>
    <property type="project" value="InterPro"/>
</dbReference>
<protein>
    <submittedName>
        <fullName evidence="5">DNA invertase Pin-like site-specific DNA recombinase</fullName>
    </submittedName>
</protein>
<name>A0A4R2PSD9_9RHOB</name>
<feature type="coiled-coil region" evidence="1">
    <location>
        <begin position="382"/>
        <end position="443"/>
    </location>
</feature>
<dbReference type="SUPFAM" id="SSF53041">
    <property type="entry name" value="Resolvase-like"/>
    <property type="match status" value="1"/>
</dbReference>
<dbReference type="Gene3D" id="3.40.50.1390">
    <property type="entry name" value="Resolvase, N-terminal catalytic domain"/>
    <property type="match status" value="1"/>
</dbReference>
<dbReference type="InterPro" id="IPR006119">
    <property type="entry name" value="Resolv_N"/>
</dbReference>
<dbReference type="InterPro" id="IPR038109">
    <property type="entry name" value="DNA_bind_recomb_sf"/>
</dbReference>
<dbReference type="InterPro" id="IPR050639">
    <property type="entry name" value="SSR_resolvase"/>
</dbReference>
<dbReference type="CDD" id="cd00338">
    <property type="entry name" value="Ser_Recombinase"/>
    <property type="match status" value="1"/>
</dbReference>
<evidence type="ECO:0000259" key="4">
    <source>
        <dbReference type="PROSITE" id="PS51737"/>
    </source>
</evidence>
<comment type="caution">
    <text evidence="5">The sequence shown here is derived from an EMBL/GenBank/DDBJ whole genome shotgun (WGS) entry which is preliminary data.</text>
</comment>
<organism evidence="5 6">
    <name type="scientific">Rhodovulum marinum</name>
    <dbReference type="NCBI Taxonomy" id="320662"/>
    <lineage>
        <taxon>Bacteria</taxon>
        <taxon>Pseudomonadati</taxon>
        <taxon>Pseudomonadota</taxon>
        <taxon>Alphaproteobacteria</taxon>
        <taxon>Rhodobacterales</taxon>
        <taxon>Paracoccaceae</taxon>
        <taxon>Rhodovulum</taxon>
    </lineage>
</organism>
<dbReference type="InterPro" id="IPR025827">
    <property type="entry name" value="Zn_ribbon_recom_dom"/>
</dbReference>
<feature type="domain" description="Recombinase" evidence="4">
    <location>
        <begin position="150"/>
        <end position="296"/>
    </location>
</feature>
<proteinExistence type="predicted"/>
<evidence type="ECO:0000259" key="3">
    <source>
        <dbReference type="PROSITE" id="PS51736"/>
    </source>
</evidence>
<sequence>MIRAAAYARYSTELQTDKSIDDQLRICGEEAKRRGLKIIQNYSDAAESGQTLIRSGIQKLLLDAMERKFDVVVSEALDRISRDQADVASVFKKLRFMGIQIITISEGLVDEMHIGLKGTMNALYIKEIRAKTKRGLEGRILEGKSAGGKCYGYDVIRTLDEKGELVSGERAINEDEARIVQRIFGDYLRGKSPKKIAHELNAEGIPGPSGKAWGSSTIYGNRHRGTGILNNELYIGQLVWNKLTYQKHPDTGKRISRLNPESEWKRVEVEHLRIIDQATWQKVKEHQGELDKRPRFQDKKRPPNLFSFLLKCGECGGGMSIVGPRRYGCSTARNKGTCNCRTTISQDVLEEKVIGALRTRLMNPEMTKVFCEEYTAHINRLRMEHNANLIGYRKELAKVEREMENFLQLVAQGTQASFLAEKANSLQARKDELVELLEATEEAPVYVHPNMAMRYAEAIEGLLANLNDPAHRPESAQLIRGLVDKIVLTPNAERTELIVDLYGDLAGILQVSDSRNSTGVSLKPRDRLNTEERKEIEQVESVADSPETGSEPRMVASKVQMVAGVGFEPTTFRL</sequence>
<feature type="compositionally biased region" description="Basic and acidic residues" evidence="2">
    <location>
        <begin position="528"/>
        <end position="537"/>
    </location>
</feature>
<evidence type="ECO:0000256" key="1">
    <source>
        <dbReference type="SAM" id="Coils"/>
    </source>
</evidence>
<dbReference type="PANTHER" id="PTHR30461">
    <property type="entry name" value="DNA-INVERTASE FROM LAMBDOID PROPHAGE"/>
    <property type="match status" value="1"/>
</dbReference>
<dbReference type="GO" id="GO:0000150">
    <property type="term" value="F:DNA strand exchange activity"/>
    <property type="evidence" value="ECO:0007669"/>
    <property type="project" value="InterPro"/>
</dbReference>
<dbReference type="EMBL" id="SLXP01000017">
    <property type="protein sequence ID" value="TCP38769.1"/>
    <property type="molecule type" value="Genomic_DNA"/>
</dbReference>
<dbReference type="Pfam" id="PF13408">
    <property type="entry name" value="Zn_ribbon_recom"/>
    <property type="match status" value="1"/>
</dbReference>
<evidence type="ECO:0000313" key="6">
    <source>
        <dbReference type="Proteomes" id="UP000294835"/>
    </source>
</evidence>
<dbReference type="Pfam" id="PF00239">
    <property type="entry name" value="Resolvase"/>
    <property type="match status" value="1"/>
</dbReference>
<feature type="region of interest" description="Disordered" evidence="2">
    <location>
        <begin position="528"/>
        <end position="553"/>
    </location>
</feature>
<dbReference type="InterPro" id="IPR011109">
    <property type="entry name" value="DNA_bind_recombinase_dom"/>
</dbReference>
<feature type="domain" description="Resolvase/invertase-type recombinase catalytic" evidence="3">
    <location>
        <begin position="3"/>
        <end position="151"/>
    </location>
</feature>
<dbReference type="Pfam" id="PF07508">
    <property type="entry name" value="Recombinase"/>
    <property type="match status" value="1"/>
</dbReference>
<gene>
    <name evidence="5" type="ORF">EV662_1173</name>
</gene>
<dbReference type="SMART" id="SM00857">
    <property type="entry name" value="Resolvase"/>
    <property type="match status" value="1"/>
</dbReference>
<keyword evidence="6" id="KW-1185">Reference proteome</keyword>
<dbReference type="AlphaFoldDB" id="A0A4R2PSD9"/>
<dbReference type="PROSITE" id="PS51737">
    <property type="entry name" value="RECOMBINASE_DNA_BIND"/>
    <property type="match status" value="1"/>
</dbReference>
<dbReference type="RefSeq" id="WP_132465595.1">
    <property type="nucleotide sequence ID" value="NZ_SLXP01000017.1"/>
</dbReference>
<dbReference type="Proteomes" id="UP000294835">
    <property type="component" value="Unassembled WGS sequence"/>
</dbReference>
<dbReference type="PROSITE" id="PS51736">
    <property type="entry name" value="RECOMBINASES_3"/>
    <property type="match status" value="1"/>
</dbReference>
<keyword evidence="1" id="KW-0175">Coiled coil</keyword>
<evidence type="ECO:0000313" key="5">
    <source>
        <dbReference type="EMBL" id="TCP38769.1"/>
    </source>
</evidence>
<dbReference type="PANTHER" id="PTHR30461:SF23">
    <property type="entry name" value="DNA RECOMBINASE-RELATED"/>
    <property type="match status" value="1"/>
</dbReference>